<proteinExistence type="predicted"/>
<dbReference type="Pfam" id="PF07593">
    <property type="entry name" value="UnbV_ASPIC"/>
    <property type="match status" value="1"/>
</dbReference>
<dbReference type="InterPro" id="IPR027039">
    <property type="entry name" value="Crtac1"/>
</dbReference>
<evidence type="ECO:0000313" key="4">
    <source>
        <dbReference type="Proteomes" id="UP000505306"/>
    </source>
</evidence>
<keyword evidence="1" id="KW-0732">Signal</keyword>
<dbReference type="Gene3D" id="2.130.10.130">
    <property type="entry name" value="Integrin alpha, N-terminal"/>
    <property type="match status" value="3"/>
</dbReference>
<dbReference type="Pfam" id="PF13517">
    <property type="entry name" value="FG-GAP_3"/>
    <property type="match status" value="7"/>
</dbReference>
<dbReference type="PROSITE" id="PS51257">
    <property type="entry name" value="PROKAR_LIPOPROTEIN"/>
    <property type="match status" value="1"/>
</dbReference>
<dbReference type="PANTHER" id="PTHR16026:SF0">
    <property type="entry name" value="CARTILAGE ACIDIC PROTEIN 1"/>
    <property type="match status" value="1"/>
</dbReference>
<evidence type="ECO:0000259" key="2">
    <source>
        <dbReference type="Pfam" id="PF07593"/>
    </source>
</evidence>
<sequence>MKFHLPSLKYKHCILFILFIGLQSCQDQTSDSATDTSTVASLNTPLFTSLPQEVTGVDYVNVLPKPTPSVNYFSYPNVYNGGGVSLGDINNDGLTDIYFTSNFGHNKLYLNKGNLSFVEMSKAAGVEGAWGWTTGTSMVDINNDGFLDIYVCRSGNVPADKRRNELFINNGNLTFTEKAAAYGLDIESYAIQSVFLDYDKDGDLDMYLINNPKILLLGEAFDEERKKRNPLTTDMFFKNDNGKFVEVSVEAGLVNNGIGFGHNASVGDYNNDGWPDIYVSNDYAEHDYLYYNNGDGTFSEKLKESMRHISNFSMGSDTADFNNDGLLDIMVLDMVAEDNYRIKTNMSGMSVETFTNSVKNGFHYQYMTNTVQLNNGNGTFSDIARLTGLSSTDWSWSTLWADFNLDGNQDVFVTNGYRKDLRNNDYQKVRDSILGEMSKNSKNQFKYIQQVLDAMPELPIKNYFFENNGDLSFSKRQEEWGVTERTFSNGAAYADLDNDGDLDLVVSNIDQVANIYRNNSEKLKKNYLKVALKGKASNVSGIGARVIVKAGGNFQVKEHYLSRGYISSNENQVHFGLGANKKIDSLWVEWPDGNTQLLSNVKGNQLLKISYQKANPPMASLYKNDAKKFMTDVTDNIGVNYVHQENEYNDFDYEILIPHKMSTMGPGMAVGDVNGDGLDDFYVGGAKGFSGALYLQNTKGAFEKKGKPSWKVDAQAEDMAATFFDADNDNDLDLYVVSGGNEVTPDSPLLQDRLYINDGKGNFVKSKNILPVMLTSGGVVRPADFDGDGDIDLFVGGRVIPGQYPKAPRSYLLQNSGGVFTDVTEEVAPALKNPGLITTALWTDINQDNRLDLMVSGEWMPISVFENRANTFVDVTTDLGLKDSQGWWYGLQAGDFDGDGDQDYVVGNLGQNYKYQATPESSFDLYYDDFDGNNTGDIVLSYEEEGKKVPLRGRECSSQQMPFIKEKFGTYDAFAKAELKDIFGEDKLEGALHLQAKSFASVYLQNNGNEAWTVKPLPRMTQLSSVNDFVVKDFNLDGNLDVLLAGNLYGSEVETPRNDAGNGLLLLGDGTGKFEAKTTLSTGFFAPYDAKELHQIKINNKLHIAVVNNSEKLQFFQVN</sequence>
<dbReference type="Proteomes" id="UP000505306">
    <property type="component" value="Chromosome"/>
</dbReference>
<dbReference type="KEGG" id="mgel:G5B37_06055"/>
<feature type="domain" description="ASPIC/UnbV" evidence="2">
    <location>
        <begin position="541"/>
        <end position="607"/>
    </location>
</feature>
<evidence type="ECO:0000313" key="3">
    <source>
        <dbReference type="EMBL" id="QIE59136.1"/>
    </source>
</evidence>
<dbReference type="InterPro" id="IPR013517">
    <property type="entry name" value="FG-GAP"/>
</dbReference>
<protein>
    <recommendedName>
        <fullName evidence="2">ASPIC/UnbV domain-containing protein</fullName>
    </recommendedName>
</protein>
<evidence type="ECO:0000256" key="1">
    <source>
        <dbReference type="ARBA" id="ARBA00022729"/>
    </source>
</evidence>
<gene>
    <name evidence="3" type="ORF">G5B37_06055</name>
</gene>
<dbReference type="PANTHER" id="PTHR16026">
    <property type="entry name" value="CARTILAGE ACIDIC PROTEIN 1"/>
    <property type="match status" value="1"/>
</dbReference>
<dbReference type="SUPFAM" id="SSF69318">
    <property type="entry name" value="Integrin alpha N-terminal domain"/>
    <property type="match status" value="3"/>
</dbReference>
<accession>A0A6G6GKL9</accession>
<dbReference type="RefSeq" id="WP_164679165.1">
    <property type="nucleotide sequence ID" value="NZ_CP049057.1"/>
</dbReference>
<organism evidence="3 4">
    <name type="scientific">Rasiella rasia</name>
    <dbReference type="NCBI Taxonomy" id="2744027"/>
    <lineage>
        <taxon>Bacteria</taxon>
        <taxon>Pseudomonadati</taxon>
        <taxon>Bacteroidota</taxon>
        <taxon>Flavobacteriia</taxon>
        <taxon>Flavobacteriales</taxon>
        <taxon>Flavobacteriaceae</taxon>
        <taxon>Rasiella</taxon>
    </lineage>
</organism>
<dbReference type="InterPro" id="IPR011519">
    <property type="entry name" value="UnbV_ASPIC"/>
</dbReference>
<keyword evidence="4" id="KW-1185">Reference proteome</keyword>
<dbReference type="EMBL" id="CP049057">
    <property type="protein sequence ID" value="QIE59136.1"/>
    <property type="molecule type" value="Genomic_DNA"/>
</dbReference>
<name>A0A6G6GKL9_9FLAO</name>
<dbReference type="InterPro" id="IPR028994">
    <property type="entry name" value="Integrin_alpha_N"/>
</dbReference>
<reference evidence="3 4" key="1">
    <citation type="submission" date="2020-02" db="EMBL/GenBank/DDBJ databases">
        <title>Complete genome sequence of Flavobacteriaceae bacterium.</title>
        <authorList>
            <person name="Kim S.-J."/>
            <person name="Kim Y.-S."/>
            <person name="Kim K.-H."/>
        </authorList>
    </citation>
    <scope>NUCLEOTIDE SEQUENCE [LARGE SCALE GENOMIC DNA]</scope>
    <source>
        <strain evidence="3 4">RR4-40</strain>
    </source>
</reference>
<dbReference type="AlphaFoldDB" id="A0A6G6GKL9"/>